<dbReference type="AlphaFoldDB" id="A0AAP0MZB4"/>
<evidence type="ECO:0000256" key="2">
    <source>
        <dbReference type="SAM" id="SignalP"/>
    </source>
</evidence>
<keyword evidence="4" id="KW-1185">Reference proteome</keyword>
<proteinExistence type="predicted"/>
<sequence length="74" mass="8204">MALLPNLLLLITCSKGAAEVKGNGLTSALKALVHPHITQSISFFSLQNPSGVIYLFLPFYFSNIFNKIFMIFKL</sequence>
<dbReference type="Proteomes" id="UP001428341">
    <property type="component" value="Unassembled WGS sequence"/>
</dbReference>
<protein>
    <submittedName>
        <fullName evidence="3">Uncharacterized protein</fullName>
    </submittedName>
</protein>
<keyword evidence="2" id="KW-0732">Signal</keyword>
<dbReference type="EMBL" id="JBCGBO010000001">
    <property type="protein sequence ID" value="KAK9229863.1"/>
    <property type="molecule type" value="Genomic_DNA"/>
</dbReference>
<evidence type="ECO:0000313" key="3">
    <source>
        <dbReference type="EMBL" id="KAK9229863.1"/>
    </source>
</evidence>
<organism evidence="3 4">
    <name type="scientific">Citrus x changshan-huyou</name>
    <dbReference type="NCBI Taxonomy" id="2935761"/>
    <lineage>
        <taxon>Eukaryota</taxon>
        <taxon>Viridiplantae</taxon>
        <taxon>Streptophyta</taxon>
        <taxon>Embryophyta</taxon>
        <taxon>Tracheophyta</taxon>
        <taxon>Spermatophyta</taxon>
        <taxon>Magnoliopsida</taxon>
        <taxon>eudicotyledons</taxon>
        <taxon>Gunneridae</taxon>
        <taxon>Pentapetalae</taxon>
        <taxon>rosids</taxon>
        <taxon>malvids</taxon>
        <taxon>Sapindales</taxon>
        <taxon>Rutaceae</taxon>
        <taxon>Aurantioideae</taxon>
        <taxon>Citrus</taxon>
    </lineage>
</organism>
<feature type="signal peptide" evidence="2">
    <location>
        <begin position="1"/>
        <end position="18"/>
    </location>
</feature>
<evidence type="ECO:0000256" key="1">
    <source>
        <dbReference type="SAM" id="Phobius"/>
    </source>
</evidence>
<keyword evidence="1" id="KW-0812">Transmembrane</keyword>
<keyword evidence="1" id="KW-1133">Transmembrane helix</keyword>
<reference evidence="3 4" key="1">
    <citation type="submission" date="2024-05" db="EMBL/GenBank/DDBJ databases">
        <title>Haplotype-resolved chromosome-level genome assembly of Huyou (Citrus changshanensis).</title>
        <authorList>
            <person name="Miao C."/>
            <person name="Chen W."/>
            <person name="Wu Y."/>
            <person name="Wang L."/>
            <person name="Zhao S."/>
            <person name="Grierson D."/>
            <person name="Xu C."/>
            <person name="Chen K."/>
        </authorList>
    </citation>
    <scope>NUCLEOTIDE SEQUENCE [LARGE SCALE GENOMIC DNA]</scope>
    <source>
        <strain evidence="3">01-14</strain>
        <tissue evidence="3">Leaf</tissue>
    </source>
</reference>
<name>A0AAP0MZB4_9ROSI</name>
<accession>A0AAP0MZB4</accession>
<feature type="chain" id="PRO_5042961090" evidence="2">
    <location>
        <begin position="19"/>
        <end position="74"/>
    </location>
</feature>
<comment type="caution">
    <text evidence="3">The sequence shown here is derived from an EMBL/GenBank/DDBJ whole genome shotgun (WGS) entry which is preliminary data.</text>
</comment>
<evidence type="ECO:0000313" key="4">
    <source>
        <dbReference type="Proteomes" id="UP001428341"/>
    </source>
</evidence>
<keyword evidence="1" id="KW-0472">Membrane</keyword>
<gene>
    <name evidence="3" type="ORF">WN944_022829</name>
</gene>
<feature type="transmembrane region" description="Helical" evidence="1">
    <location>
        <begin position="52"/>
        <end position="72"/>
    </location>
</feature>